<protein>
    <submittedName>
        <fullName evidence="1">Uncharacterized protein</fullName>
    </submittedName>
</protein>
<organism evidence="1 2">
    <name type="scientific">Gossypium barbadense</name>
    <name type="common">Sea Island cotton</name>
    <name type="synonym">Hibiscus barbadensis</name>
    <dbReference type="NCBI Taxonomy" id="3634"/>
    <lineage>
        <taxon>Eukaryota</taxon>
        <taxon>Viridiplantae</taxon>
        <taxon>Streptophyta</taxon>
        <taxon>Embryophyta</taxon>
        <taxon>Tracheophyta</taxon>
        <taxon>Spermatophyta</taxon>
        <taxon>Magnoliopsida</taxon>
        <taxon>eudicotyledons</taxon>
        <taxon>Gunneridae</taxon>
        <taxon>Pentapetalae</taxon>
        <taxon>rosids</taxon>
        <taxon>malvids</taxon>
        <taxon>Malvales</taxon>
        <taxon>Malvaceae</taxon>
        <taxon>Malvoideae</taxon>
        <taxon>Gossypium</taxon>
    </lineage>
</organism>
<proteinExistence type="predicted"/>
<sequence length="216" mass="24396">MFEEVGRVGEAFPPCQDDCMIIISNAGVDGSSTALSHRKHSLLLTRSRNCVNPFHFNQLIAEDTGFSANQACIPGQYVYLNCDEYGKTILFRSRRGLNSQQIDNDRDAAEYVSGSWTDESEWVSVVKSKNRRAQEKGSRACRGACREEEVDWRQQCLKTAEEKDQYKAFSGMRKLAKPISVLCCSIQRSENLGMSPKGVFLLSSFLPNLHQKERQN</sequence>
<evidence type="ECO:0000313" key="2">
    <source>
        <dbReference type="Proteomes" id="UP000239757"/>
    </source>
</evidence>
<reference evidence="1 2" key="1">
    <citation type="submission" date="2015-01" db="EMBL/GenBank/DDBJ databases">
        <title>Genome of allotetraploid Gossypium barbadense reveals genomic plasticity and fiber elongation in cotton evolution.</title>
        <authorList>
            <person name="Chen X."/>
            <person name="Liu X."/>
            <person name="Zhao B."/>
            <person name="Zheng H."/>
            <person name="Hu Y."/>
            <person name="Lu G."/>
            <person name="Yang C."/>
            <person name="Chen J."/>
            <person name="Shan C."/>
            <person name="Zhang L."/>
            <person name="Zhou Y."/>
            <person name="Wang L."/>
            <person name="Guo W."/>
            <person name="Bai Y."/>
            <person name="Ruan J."/>
            <person name="Shangguan X."/>
            <person name="Mao Y."/>
            <person name="Jiang J."/>
            <person name="Zhu Y."/>
            <person name="Lei J."/>
            <person name="Kang H."/>
            <person name="Chen S."/>
            <person name="He X."/>
            <person name="Wang R."/>
            <person name="Wang Y."/>
            <person name="Chen J."/>
            <person name="Wang L."/>
            <person name="Yu S."/>
            <person name="Wang B."/>
            <person name="Wei J."/>
            <person name="Song S."/>
            <person name="Lu X."/>
            <person name="Gao Z."/>
            <person name="Gu W."/>
            <person name="Deng X."/>
            <person name="Ma D."/>
            <person name="Wang S."/>
            <person name="Liang W."/>
            <person name="Fang L."/>
            <person name="Cai C."/>
            <person name="Zhu X."/>
            <person name="Zhou B."/>
            <person name="Zhang Y."/>
            <person name="Chen Z."/>
            <person name="Xu S."/>
            <person name="Zhu R."/>
            <person name="Wang S."/>
            <person name="Zhang T."/>
            <person name="Zhao G."/>
        </authorList>
    </citation>
    <scope>NUCLEOTIDE SEQUENCE [LARGE SCALE GENOMIC DNA]</scope>
    <source>
        <strain evidence="2">cv. Xinhai21</strain>
        <tissue evidence="1">Leaf</tissue>
    </source>
</reference>
<evidence type="ECO:0000313" key="1">
    <source>
        <dbReference type="EMBL" id="PPS06713.1"/>
    </source>
</evidence>
<dbReference type="EMBL" id="KZ664245">
    <property type="protein sequence ID" value="PPS06713.1"/>
    <property type="molecule type" value="Genomic_DNA"/>
</dbReference>
<gene>
    <name evidence="1" type="ORF">GOBAR_AA13921</name>
</gene>
<dbReference type="Proteomes" id="UP000239757">
    <property type="component" value="Unassembled WGS sequence"/>
</dbReference>
<accession>A0A2P5XTP0</accession>
<name>A0A2P5XTP0_GOSBA</name>
<dbReference type="AlphaFoldDB" id="A0A2P5XTP0"/>